<evidence type="ECO:0000313" key="2">
    <source>
        <dbReference type="EMBL" id="NJR80044.1"/>
    </source>
</evidence>
<dbReference type="SUPFAM" id="SSF53474">
    <property type="entry name" value="alpha/beta-Hydrolases"/>
    <property type="match status" value="1"/>
</dbReference>
<dbReference type="InterPro" id="IPR029058">
    <property type="entry name" value="AB_hydrolase_fold"/>
</dbReference>
<organism evidence="2 3">
    <name type="scientific">Sphingomonas corticis</name>
    <dbReference type="NCBI Taxonomy" id="2722791"/>
    <lineage>
        <taxon>Bacteria</taxon>
        <taxon>Pseudomonadati</taxon>
        <taxon>Pseudomonadota</taxon>
        <taxon>Alphaproteobacteria</taxon>
        <taxon>Sphingomonadales</taxon>
        <taxon>Sphingomonadaceae</taxon>
        <taxon>Sphingomonas</taxon>
    </lineage>
</organism>
<dbReference type="Gene3D" id="3.40.50.1820">
    <property type="entry name" value="alpha/beta hydrolase"/>
    <property type="match status" value="1"/>
</dbReference>
<dbReference type="Pfam" id="PF09994">
    <property type="entry name" value="T6SS_Tle1-like_cat"/>
    <property type="match status" value="1"/>
</dbReference>
<dbReference type="PANTHER" id="PTHR33840">
    <property type="match status" value="1"/>
</dbReference>
<name>A0ABX1CQ56_9SPHN</name>
<reference evidence="2 3" key="1">
    <citation type="submission" date="2020-03" db="EMBL/GenBank/DDBJ databases">
        <authorList>
            <person name="Wang L."/>
            <person name="He N."/>
            <person name="Li Y."/>
            <person name="Fang Y."/>
            <person name="Zhang F."/>
        </authorList>
    </citation>
    <scope>NUCLEOTIDE SEQUENCE [LARGE SCALE GENOMIC DNA]</scope>
    <source>
        <strain evidence="2 3">36D10-4-7</strain>
    </source>
</reference>
<evidence type="ECO:0000313" key="3">
    <source>
        <dbReference type="Proteomes" id="UP000732399"/>
    </source>
</evidence>
<accession>A0ABX1CQ56</accession>
<proteinExistence type="predicted"/>
<dbReference type="InterPro" id="IPR018712">
    <property type="entry name" value="Tle1-like_cat"/>
</dbReference>
<evidence type="ECO:0000259" key="1">
    <source>
        <dbReference type="Pfam" id="PF09994"/>
    </source>
</evidence>
<comment type="caution">
    <text evidence="2">The sequence shown here is derived from an EMBL/GenBank/DDBJ whole genome shotgun (WGS) entry which is preliminary data.</text>
</comment>
<protein>
    <submittedName>
        <fullName evidence="2">DUF2235 domain-containing protein</fullName>
    </submittedName>
</protein>
<dbReference type="EMBL" id="JAAVJH010000012">
    <property type="protein sequence ID" value="NJR80044.1"/>
    <property type="molecule type" value="Genomic_DNA"/>
</dbReference>
<dbReference type="Proteomes" id="UP000732399">
    <property type="component" value="Unassembled WGS sequence"/>
</dbReference>
<gene>
    <name evidence="2" type="ORF">HBH26_15780</name>
</gene>
<feature type="domain" description="T6SS Phospholipase effector Tle1-like catalytic" evidence="1">
    <location>
        <begin position="12"/>
        <end position="281"/>
    </location>
</feature>
<sequence>MDTNFLGESGMKRLALFLDGTWNTVESQTNVVRLHDAVATRDGAIEQCRYYDRGVGTAMFERLRGGMLGYGLSRDVVDAYSWLLKRYEDGDEIYIVGFSRGAYTARSLAGMIARCGLLRPGARLTPKELFKRYQRSDVRPIHELDYAAATGGELKNEERELLGQSRRVPIRMIAVWDTVGALGIPFGDIPGLSRRRFQFHNTRLSTIFEHAYHALAIDEHRQAFQPTLWTRFTPKIPDPPPAAGAAPPRTVEQRWFAGAHADVGGGNATSLPSISLRWLAEKAHAAGLKLNSPISMPMNAIDGEITDSFGQFMFGLYKLAKRGIPFERTIQAAAVEKDRGWVDTVSETIDASVFDRWRRYDAYRPPALSRWARDMGIDPEKISTAVSAVDGRPLN</sequence>
<dbReference type="PANTHER" id="PTHR33840:SF1">
    <property type="entry name" value="TLE1 PHOSPHOLIPASE DOMAIN-CONTAINING PROTEIN"/>
    <property type="match status" value="1"/>
</dbReference>
<keyword evidence="3" id="KW-1185">Reference proteome</keyword>